<accession>X0WXL6</accession>
<reference evidence="1" key="1">
    <citation type="journal article" date="2014" name="Front. Microbiol.">
        <title>High frequency of phylogenetically diverse reductive dehalogenase-homologous genes in deep subseafloor sedimentary metagenomes.</title>
        <authorList>
            <person name="Kawai M."/>
            <person name="Futagami T."/>
            <person name="Toyoda A."/>
            <person name="Takaki Y."/>
            <person name="Nishi S."/>
            <person name="Hori S."/>
            <person name="Arai W."/>
            <person name="Tsubouchi T."/>
            <person name="Morono Y."/>
            <person name="Uchiyama I."/>
            <person name="Ito T."/>
            <person name="Fujiyama A."/>
            <person name="Inagaki F."/>
            <person name="Takami H."/>
        </authorList>
    </citation>
    <scope>NUCLEOTIDE SEQUENCE</scope>
    <source>
        <strain evidence="1">Expedition CK06-06</strain>
    </source>
</reference>
<name>X0WXL6_9ZZZZ</name>
<dbReference type="EMBL" id="BARS01047038">
    <property type="protein sequence ID" value="GAG35709.1"/>
    <property type="molecule type" value="Genomic_DNA"/>
</dbReference>
<dbReference type="AlphaFoldDB" id="X0WXL6"/>
<evidence type="ECO:0000313" key="1">
    <source>
        <dbReference type="EMBL" id="GAG35709.1"/>
    </source>
</evidence>
<feature type="non-terminal residue" evidence="1">
    <location>
        <position position="1"/>
    </location>
</feature>
<comment type="caution">
    <text evidence="1">The sequence shown here is derived from an EMBL/GenBank/DDBJ whole genome shotgun (WGS) entry which is preliminary data.</text>
</comment>
<organism evidence="1">
    <name type="scientific">marine sediment metagenome</name>
    <dbReference type="NCBI Taxonomy" id="412755"/>
    <lineage>
        <taxon>unclassified sequences</taxon>
        <taxon>metagenomes</taxon>
        <taxon>ecological metagenomes</taxon>
    </lineage>
</organism>
<gene>
    <name evidence="1" type="ORF">S01H1_70715</name>
</gene>
<sequence>CDENRYGVIVESLSVHQGRLMEPELDRENDNVEFVIPAKAGIQALINSVNIVIPAKAGTQALMNSVNLCYLSFVALCEVGIRV</sequence>
<proteinExistence type="predicted"/>
<protein>
    <submittedName>
        <fullName evidence="1">Uncharacterized protein</fullName>
    </submittedName>
</protein>